<proteinExistence type="predicted"/>
<accession>A0A1H9EXG1</accession>
<dbReference type="EMBL" id="FOEP01000005">
    <property type="protein sequence ID" value="SEQ30287.1"/>
    <property type="molecule type" value="Genomic_DNA"/>
</dbReference>
<keyword evidence="2" id="KW-1185">Reference proteome</keyword>
<reference evidence="1 2" key="1">
    <citation type="submission" date="2016-10" db="EMBL/GenBank/DDBJ databases">
        <authorList>
            <person name="de Groot N.N."/>
        </authorList>
    </citation>
    <scope>NUCLEOTIDE SEQUENCE [LARGE SCALE GENOMIC DNA]</scope>
    <source>
        <strain evidence="1 2">DSM 22007</strain>
    </source>
</reference>
<name>A0A1H9EXG1_9RHOB</name>
<dbReference type="Proteomes" id="UP000198634">
    <property type="component" value="Unassembled WGS sequence"/>
</dbReference>
<sequence length="180" mass="20271">MHDRKLVRFCVTESATHCVTVLTCAIHKSDKNHILKWTFAKFFQNRVFSTAPKYTFQISSSLTPRAIKLRNEMAVGAFPKSRRTKTALQRLVRALCCRATPYASDVYAVCMSRAQPNGHKSGKVAGPQRPSGNLIPEDLLYRWAPGNQARTRTEPAPSELLKATGMLPYDAKSRTRRPHI</sequence>
<evidence type="ECO:0000313" key="1">
    <source>
        <dbReference type="EMBL" id="SEQ30287.1"/>
    </source>
</evidence>
<organism evidence="1 2">
    <name type="scientific">Thalassovita taeanensis</name>
    <dbReference type="NCBI Taxonomy" id="657014"/>
    <lineage>
        <taxon>Bacteria</taxon>
        <taxon>Pseudomonadati</taxon>
        <taxon>Pseudomonadota</taxon>
        <taxon>Alphaproteobacteria</taxon>
        <taxon>Rhodobacterales</taxon>
        <taxon>Roseobacteraceae</taxon>
        <taxon>Thalassovita</taxon>
    </lineage>
</organism>
<dbReference type="STRING" id="657014.SAMN04488092_105207"/>
<dbReference type="AlphaFoldDB" id="A0A1H9EXG1"/>
<evidence type="ECO:0000313" key="2">
    <source>
        <dbReference type="Proteomes" id="UP000198634"/>
    </source>
</evidence>
<protein>
    <submittedName>
        <fullName evidence="1">Uncharacterized protein</fullName>
    </submittedName>
</protein>
<gene>
    <name evidence="1" type="ORF">SAMN04488092_105207</name>
</gene>